<feature type="repeat" description="TPR" evidence="10">
    <location>
        <begin position="468"/>
        <end position="501"/>
    </location>
</feature>
<dbReference type="PANTHER" id="PTHR46208">
    <property type="entry name" value="MITOCHONDRIAL IMPORT RECEPTOR SUBUNIT TOM70"/>
    <property type="match status" value="1"/>
</dbReference>
<evidence type="ECO:0000256" key="1">
    <source>
        <dbReference type="ARBA" id="ARBA00004572"/>
    </source>
</evidence>
<dbReference type="PROSITE" id="PS50005">
    <property type="entry name" value="TPR"/>
    <property type="match status" value="3"/>
</dbReference>
<dbReference type="Gene3D" id="1.25.40.10">
    <property type="entry name" value="Tetratricopeptide repeat domain"/>
    <property type="match status" value="2"/>
</dbReference>
<keyword evidence="5 10" id="KW-0802">TPR repeat</keyword>
<gene>
    <name evidence="12" type="ORF">D9613_009198</name>
</gene>
<organism evidence="12 13">
    <name type="scientific">Agrocybe pediades</name>
    <dbReference type="NCBI Taxonomy" id="84607"/>
    <lineage>
        <taxon>Eukaryota</taxon>
        <taxon>Fungi</taxon>
        <taxon>Dikarya</taxon>
        <taxon>Basidiomycota</taxon>
        <taxon>Agaricomycotina</taxon>
        <taxon>Agaricomycetes</taxon>
        <taxon>Agaricomycetidae</taxon>
        <taxon>Agaricales</taxon>
        <taxon>Agaricineae</taxon>
        <taxon>Strophariaceae</taxon>
        <taxon>Agrocybe</taxon>
    </lineage>
</organism>
<evidence type="ECO:0000256" key="5">
    <source>
        <dbReference type="ARBA" id="ARBA00022803"/>
    </source>
</evidence>
<dbReference type="GO" id="GO:0008320">
    <property type="term" value="F:protein transmembrane transporter activity"/>
    <property type="evidence" value="ECO:0007669"/>
    <property type="project" value="TreeGrafter"/>
</dbReference>
<protein>
    <recommendedName>
        <fullName evidence="14">ADP/ATP carrier receptor</fullName>
    </recommendedName>
</protein>
<evidence type="ECO:0008006" key="14">
    <source>
        <dbReference type="Google" id="ProtNLM"/>
    </source>
</evidence>
<dbReference type="Proteomes" id="UP000521872">
    <property type="component" value="Unassembled WGS sequence"/>
</dbReference>
<reference evidence="12 13" key="1">
    <citation type="submission" date="2019-12" db="EMBL/GenBank/DDBJ databases">
        <authorList>
            <person name="Floudas D."/>
            <person name="Bentzer J."/>
            <person name="Ahren D."/>
            <person name="Johansson T."/>
            <person name="Persson P."/>
            <person name="Tunlid A."/>
        </authorList>
    </citation>
    <scope>NUCLEOTIDE SEQUENCE [LARGE SCALE GENOMIC DNA]</scope>
    <source>
        <strain evidence="12 13">CBS 102.39</strain>
    </source>
</reference>
<keyword evidence="4" id="KW-1000">Mitochondrion outer membrane</keyword>
<evidence type="ECO:0000256" key="7">
    <source>
        <dbReference type="ARBA" id="ARBA00023128"/>
    </source>
</evidence>
<name>A0A8H4R5Q4_9AGAR</name>
<dbReference type="GO" id="GO:0005741">
    <property type="term" value="C:mitochondrial outer membrane"/>
    <property type="evidence" value="ECO:0007669"/>
    <property type="project" value="UniProtKB-SubCell"/>
</dbReference>
<keyword evidence="8" id="KW-0472">Membrane</keyword>
<evidence type="ECO:0000256" key="2">
    <source>
        <dbReference type="ARBA" id="ARBA00022692"/>
    </source>
</evidence>
<keyword evidence="3" id="KW-0677">Repeat</keyword>
<keyword evidence="7" id="KW-0496">Mitochondrion</keyword>
<evidence type="ECO:0000256" key="8">
    <source>
        <dbReference type="ARBA" id="ARBA00023136"/>
    </source>
</evidence>
<proteinExistence type="inferred from homology"/>
<comment type="subcellular location">
    <subcellularLocation>
        <location evidence="1">Mitochondrion outer membrane</location>
        <topology evidence="1">Single-pass membrane protein</topology>
    </subcellularLocation>
</comment>
<evidence type="ECO:0000256" key="11">
    <source>
        <dbReference type="SAM" id="MobiDB-lite"/>
    </source>
</evidence>
<keyword evidence="6" id="KW-1133">Transmembrane helix</keyword>
<evidence type="ECO:0000313" key="12">
    <source>
        <dbReference type="EMBL" id="KAF4622222.1"/>
    </source>
</evidence>
<feature type="compositionally biased region" description="Basic residues" evidence="11">
    <location>
        <begin position="68"/>
        <end position="84"/>
    </location>
</feature>
<evidence type="ECO:0000256" key="6">
    <source>
        <dbReference type="ARBA" id="ARBA00022989"/>
    </source>
</evidence>
<dbReference type="GO" id="GO:0045039">
    <property type="term" value="P:protein insertion into mitochondrial inner membrane"/>
    <property type="evidence" value="ECO:0007669"/>
    <property type="project" value="TreeGrafter"/>
</dbReference>
<dbReference type="GO" id="GO:0030943">
    <property type="term" value="F:mitochondrion targeting sequence binding"/>
    <property type="evidence" value="ECO:0007669"/>
    <property type="project" value="TreeGrafter"/>
</dbReference>
<evidence type="ECO:0000313" key="13">
    <source>
        <dbReference type="Proteomes" id="UP000521872"/>
    </source>
</evidence>
<keyword evidence="2" id="KW-0812">Transmembrane</keyword>
<dbReference type="Pfam" id="PF13432">
    <property type="entry name" value="TPR_16"/>
    <property type="match status" value="2"/>
</dbReference>
<accession>A0A8H4R5Q4</accession>
<feature type="compositionally biased region" description="Basic and acidic residues" evidence="11">
    <location>
        <begin position="94"/>
        <end position="111"/>
    </location>
</feature>
<evidence type="ECO:0000256" key="10">
    <source>
        <dbReference type="PROSITE-ProRule" id="PRU00339"/>
    </source>
</evidence>
<sequence length="615" mass="67423">MPPTPSSLDAASPSLIERVQDFVSEHKKTIVIAAAAVAVAGGLGAAYYASTSKPPPSGGLGEGEKTKKDKKKKTGSKGAKKGSKKVGDTDGPILEERKPQPAKAEDGKEAYESMSAEQIAALPEAERTAIATSFKARGNAAYQNRDFAGAADLYTRAIQISPKPEPVFYSNRAACYVNMSPPSYEKVVEDCDSALKLDPKYVKALNRRAMAYEGLEKWEEALRDFTAATILDKFQNQTTANSVERVLKVLAAQKAAAIMKDREPRLPSHTFISAYFAAFRPRAHPTLPENPSTGDQTLLLAMEALDAADYAHAVTLVNEAIDQGISWDKGRAEALNLRGTFKFLMSEIPGAKADLEESIKLEPGFTQSLVKLASVHMEQGDPKAAFDAFEAAEKANSSDPDVWYHRGQVLFIMNEFAEAAANYTKSSELDDKFVFSHIQLAVAQYKMGDLAKSMATFRRTLREFPTRSEPSNYYGELLLDQGRFEEAVEKFDKAIELEQKKSPPNVLPLVNKGLALYQWKQDIGAAERCCHEALRIDDECEAAVATLAQLSLQQSKIPEAVKMFERQAELARTEPELANALTYQYATSAQVDFLKNYPDMAAQLNQIAQGMMGAQ</sequence>
<dbReference type="PANTHER" id="PTHR46208:SF1">
    <property type="entry name" value="MITOCHONDRIAL IMPORT RECEPTOR SUBUNIT TOM70"/>
    <property type="match status" value="1"/>
</dbReference>
<dbReference type="GO" id="GO:0030150">
    <property type="term" value="P:protein import into mitochondrial matrix"/>
    <property type="evidence" value="ECO:0007669"/>
    <property type="project" value="TreeGrafter"/>
</dbReference>
<dbReference type="EMBL" id="JAACJL010000002">
    <property type="protein sequence ID" value="KAF4622222.1"/>
    <property type="molecule type" value="Genomic_DNA"/>
</dbReference>
<evidence type="ECO:0000256" key="9">
    <source>
        <dbReference type="ARBA" id="ARBA00038030"/>
    </source>
</evidence>
<comment type="similarity">
    <text evidence="9">Belongs to the Tom70 family.</text>
</comment>
<dbReference type="SMART" id="SM00028">
    <property type="entry name" value="TPR"/>
    <property type="match status" value="10"/>
</dbReference>
<keyword evidence="13" id="KW-1185">Reference proteome</keyword>
<feature type="region of interest" description="Disordered" evidence="11">
    <location>
        <begin position="47"/>
        <end position="115"/>
    </location>
</feature>
<dbReference type="SUPFAM" id="SSF48452">
    <property type="entry name" value="TPR-like"/>
    <property type="match status" value="1"/>
</dbReference>
<comment type="caution">
    <text evidence="12">The sequence shown here is derived from an EMBL/GenBank/DDBJ whole genome shotgun (WGS) entry which is preliminary data.</text>
</comment>
<dbReference type="InterPro" id="IPR019734">
    <property type="entry name" value="TPR_rpt"/>
</dbReference>
<evidence type="ECO:0000256" key="3">
    <source>
        <dbReference type="ARBA" id="ARBA00022737"/>
    </source>
</evidence>
<evidence type="ECO:0000256" key="4">
    <source>
        <dbReference type="ARBA" id="ARBA00022787"/>
    </source>
</evidence>
<feature type="repeat" description="TPR" evidence="10">
    <location>
        <begin position="131"/>
        <end position="164"/>
    </location>
</feature>
<dbReference type="AlphaFoldDB" id="A0A8H4R5Q4"/>
<dbReference type="InterPro" id="IPR011990">
    <property type="entry name" value="TPR-like_helical_dom_sf"/>
</dbReference>
<feature type="repeat" description="TPR" evidence="10">
    <location>
        <begin position="400"/>
        <end position="433"/>
    </location>
</feature>